<proteinExistence type="predicted"/>
<comment type="caution">
    <text evidence="1">The sequence shown here is derived from an EMBL/GenBank/DDBJ whole genome shotgun (WGS) entry which is preliminary data.</text>
</comment>
<evidence type="ECO:0000313" key="2">
    <source>
        <dbReference type="Proteomes" id="UP000789920"/>
    </source>
</evidence>
<keyword evidence="2" id="KW-1185">Reference proteome</keyword>
<dbReference type="EMBL" id="CAJVQC010031037">
    <property type="protein sequence ID" value="CAG8747326.1"/>
    <property type="molecule type" value="Genomic_DNA"/>
</dbReference>
<sequence length="90" mass="10304">MSSEYSQEIKKTNELLKFLDLIEILNLSNLLNIDDFLAILEENIVCEIPNKSSIMAKIIKIFKEEPEKSNHEVFDKADNSVETTIISTSE</sequence>
<accession>A0ACA9QGA0</accession>
<reference evidence="1" key="1">
    <citation type="submission" date="2021-06" db="EMBL/GenBank/DDBJ databases">
        <authorList>
            <person name="Kallberg Y."/>
            <person name="Tangrot J."/>
            <person name="Rosling A."/>
        </authorList>
    </citation>
    <scope>NUCLEOTIDE SEQUENCE</scope>
    <source>
        <strain evidence="1">MA461A</strain>
    </source>
</reference>
<dbReference type="Proteomes" id="UP000789920">
    <property type="component" value="Unassembled WGS sequence"/>
</dbReference>
<feature type="non-terminal residue" evidence="1">
    <location>
        <position position="90"/>
    </location>
</feature>
<gene>
    <name evidence="1" type="ORF">RPERSI_LOCUS13805</name>
</gene>
<organism evidence="1 2">
    <name type="scientific">Racocetra persica</name>
    <dbReference type="NCBI Taxonomy" id="160502"/>
    <lineage>
        <taxon>Eukaryota</taxon>
        <taxon>Fungi</taxon>
        <taxon>Fungi incertae sedis</taxon>
        <taxon>Mucoromycota</taxon>
        <taxon>Glomeromycotina</taxon>
        <taxon>Glomeromycetes</taxon>
        <taxon>Diversisporales</taxon>
        <taxon>Gigasporaceae</taxon>
        <taxon>Racocetra</taxon>
    </lineage>
</organism>
<name>A0ACA9QGA0_9GLOM</name>
<evidence type="ECO:0000313" key="1">
    <source>
        <dbReference type="EMBL" id="CAG8747326.1"/>
    </source>
</evidence>
<protein>
    <submittedName>
        <fullName evidence="1">809_t:CDS:1</fullName>
    </submittedName>
</protein>